<feature type="signal peptide" evidence="1">
    <location>
        <begin position="1"/>
        <end position="26"/>
    </location>
</feature>
<dbReference type="EMBL" id="DOEK01000047">
    <property type="protein sequence ID" value="HBP32089.1"/>
    <property type="molecule type" value="Genomic_DNA"/>
</dbReference>
<dbReference type="InterPro" id="IPR025949">
    <property type="entry name" value="PapC-like_C"/>
</dbReference>
<evidence type="ECO:0000256" key="1">
    <source>
        <dbReference type="SAM" id="SignalP"/>
    </source>
</evidence>
<dbReference type="InterPro" id="IPR043142">
    <property type="entry name" value="PapC-like_C_sf"/>
</dbReference>
<dbReference type="Pfam" id="PF00577">
    <property type="entry name" value="Usher"/>
    <property type="match status" value="1"/>
</dbReference>
<reference evidence="3 4" key="1">
    <citation type="journal article" date="2018" name="Nat. Biotechnol.">
        <title>A standardized bacterial taxonomy based on genome phylogeny substantially revises the tree of life.</title>
        <authorList>
            <person name="Parks D.H."/>
            <person name="Chuvochina M."/>
            <person name="Waite D.W."/>
            <person name="Rinke C."/>
            <person name="Skarshewski A."/>
            <person name="Chaumeil P.A."/>
            <person name="Hugenholtz P."/>
        </authorList>
    </citation>
    <scope>NUCLEOTIDE SEQUENCE [LARGE SCALE GENOMIC DNA]</scope>
    <source>
        <strain evidence="3">UBA10707</strain>
    </source>
</reference>
<dbReference type="InterPro" id="IPR000015">
    <property type="entry name" value="Fimb_usher"/>
</dbReference>
<organism evidence="3 4">
    <name type="scientific">Advenella kashmirensis</name>
    <dbReference type="NCBI Taxonomy" id="310575"/>
    <lineage>
        <taxon>Bacteria</taxon>
        <taxon>Pseudomonadati</taxon>
        <taxon>Pseudomonadota</taxon>
        <taxon>Betaproteobacteria</taxon>
        <taxon>Burkholderiales</taxon>
        <taxon>Alcaligenaceae</taxon>
    </lineage>
</organism>
<dbReference type="Gene3D" id="2.60.40.2070">
    <property type="match status" value="1"/>
</dbReference>
<dbReference type="Gene3D" id="2.60.40.3110">
    <property type="match status" value="1"/>
</dbReference>
<proteinExistence type="predicted"/>
<dbReference type="GO" id="GO:0015473">
    <property type="term" value="F:fimbrial usher porin activity"/>
    <property type="evidence" value="ECO:0007669"/>
    <property type="project" value="InterPro"/>
</dbReference>
<dbReference type="Gene3D" id="2.60.40.2610">
    <property type="entry name" value="Outer membrane usher protein FimD, plug domain"/>
    <property type="match status" value="1"/>
</dbReference>
<evidence type="ECO:0000313" key="3">
    <source>
        <dbReference type="EMBL" id="HBP32089.1"/>
    </source>
</evidence>
<dbReference type="Pfam" id="PF13953">
    <property type="entry name" value="PapC_C"/>
    <property type="match status" value="1"/>
</dbReference>
<gene>
    <name evidence="3" type="ORF">DD666_22100</name>
</gene>
<accession>A0A356LMJ8</accession>
<feature type="domain" description="PapC-like C-terminal" evidence="2">
    <location>
        <begin position="710"/>
        <end position="768"/>
    </location>
</feature>
<dbReference type="Proteomes" id="UP000264036">
    <property type="component" value="Unassembled WGS sequence"/>
</dbReference>
<dbReference type="GO" id="GO:0009297">
    <property type="term" value="P:pilus assembly"/>
    <property type="evidence" value="ECO:0007669"/>
    <property type="project" value="InterPro"/>
</dbReference>
<evidence type="ECO:0000259" key="2">
    <source>
        <dbReference type="Pfam" id="PF13953"/>
    </source>
</evidence>
<feature type="chain" id="PRO_5016974350" description="PapC-like C-terminal domain-containing protein" evidence="1">
    <location>
        <begin position="27"/>
        <end position="784"/>
    </location>
</feature>
<sequence>MVEWIKPGKIASLLIVFCALADLARAQNIPPPIRQNDASAKTEEGLNTVYLDVSLNGNPISNLTPFTEKNGKLSASPSVLRSLGFRVSEDSTSPIALDDVDLLSYRYNQNLQRLSMTVPLDELDLESTMLTNVPSSDIEVSTGTGLLLNYDIYAWHSTNRYKSISAFSELRFFSPLGVLSNTALFKKESGTQQIAGQSDSVRLDTQWETSWPGSALSLRLGDTHTAAVPWSRPTRIGGIQLSRNFALKPYFSTAPLPSFLGSADIPSNAELYVNGIKQFEQEVPAGPFNIQTMPYISGAGNATLVLTDAMGKQRAVELPFYNSTTLLKKGLADWSIEAGYVRKSYGIKSFDYGHDPMYSGSIRYGVTNAITAEAHAESTKKLVNYGAGVNARLGQFGVVSGSYASSKHNNVRGSMYSWGYQWQGSRFHVSADLKKAQKTYRDVASLYGSEVPETNRILSAGVNLDQWGQLGVSYINLKYFEQPADRYLNVYWNKQLNDTVNVTLNYNKDLNKSGRQTLFLGVSFSFDKRYSAYVSATALNDTNRYTASVFRRSEDDEGLSWMVQSQYERQSAGLYASANYRGRYGEYSAGVQSDRGNSAAYANTTGSLVLMSGGVFASRQITDGFAVVSTNGVKDVPVQLENRNYGTTNNSGLLIVTPLNSYQKNQISIDPSVLPANMMIDKVNTMVAPERGSGTRVLFKVAPARAATVVLHDRNGQPLPLGTRVVLNGGSETIVGYDGIAYLEQLQPHNQVTVSLESGTCQVQFDYTNNEDTIPRLGPLVCKE</sequence>
<protein>
    <recommendedName>
        <fullName evidence="2">PapC-like C-terminal domain-containing protein</fullName>
    </recommendedName>
</protein>
<keyword evidence="1" id="KW-0732">Signal</keyword>
<dbReference type="AlphaFoldDB" id="A0A356LMJ8"/>
<dbReference type="InterPro" id="IPR042186">
    <property type="entry name" value="FimD_plug_dom"/>
</dbReference>
<name>A0A356LMJ8_9BURK</name>
<evidence type="ECO:0000313" key="4">
    <source>
        <dbReference type="Proteomes" id="UP000264036"/>
    </source>
</evidence>
<dbReference type="PANTHER" id="PTHR30451:SF5">
    <property type="entry name" value="SLR0019 PROTEIN"/>
    <property type="match status" value="1"/>
</dbReference>
<dbReference type="PANTHER" id="PTHR30451">
    <property type="entry name" value="OUTER MEMBRANE USHER PROTEIN"/>
    <property type="match status" value="1"/>
</dbReference>
<dbReference type="GO" id="GO:0009279">
    <property type="term" value="C:cell outer membrane"/>
    <property type="evidence" value="ECO:0007669"/>
    <property type="project" value="TreeGrafter"/>
</dbReference>
<comment type="caution">
    <text evidence="3">The sequence shown here is derived from an EMBL/GenBank/DDBJ whole genome shotgun (WGS) entry which is preliminary data.</text>
</comment>